<dbReference type="Pfam" id="PF13246">
    <property type="entry name" value="Cation_ATPase"/>
    <property type="match status" value="1"/>
</dbReference>
<dbReference type="PROSITE" id="PS00154">
    <property type="entry name" value="ATPASE_E1_E2"/>
    <property type="match status" value="1"/>
</dbReference>
<dbReference type="InterPro" id="IPR059000">
    <property type="entry name" value="ATPase_P-type_domA"/>
</dbReference>
<evidence type="ECO:0000256" key="10">
    <source>
        <dbReference type="ARBA" id="ARBA00022840"/>
    </source>
</evidence>
<dbReference type="Pfam" id="PF00690">
    <property type="entry name" value="Cation_ATPase_N"/>
    <property type="match status" value="1"/>
</dbReference>
<evidence type="ECO:0000256" key="1">
    <source>
        <dbReference type="ARBA" id="ARBA00004141"/>
    </source>
</evidence>
<evidence type="ECO:0000256" key="5">
    <source>
        <dbReference type="ARBA" id="ARBA00022568"/>
    </source>
</evidence>
<organism evidence="20 21">
    <name type="scientific">Marchantia polymorpha subsp. ruderalis</name>
    <dbReference type="NCBI Taxonomy" id="1480154"/>
    <lineage>
        <taxon>Eukaryota</taxon>
        <taxon>Viridiplantae</taxon>
        <taxon>Streptophyta</taxon>
        <taxon>Embryophyta</taxon>
        <taxon>Marchantiophyta</taxon>
        <taxon>Marchantiopsida</taxon>
        <taxon>Marchantiidae</taxon>
        <taxon>Marchantiales</taxon>
        <taxon>Marchantiaceae</taxon>
        <taxon>Marchantia</taxon>
    </lineage>
</organism>
<dbReference type="PANTHER" id="PTHR42861">
    <property type="entry name" value="CALCIUM-TRANSPORTING ATPASE"/>
    <property type="match status" value="1"/>
</dbReference>
<dbReference type="NCBIfam" id="TIGR01494">
    <property type="entry name" value="ATPase_P-type"/>
    <property type="match status" value="2"/>
</dbReference>
<evidence type="ECO:0000256" key="9">
    <source>
        <dbReference type="ARBA" id="ARBA00022837"/>
    </source>
</evidence>
<dbReference type="EMBL" id="LVLJ01003327">
    <property type="protein sequence ID" value="OAE21873.1"/>
    <property type="molecule type" value="Genomic_DNA"/>
</dbReference>
<dbReference type="AlphaFoldDB" id="A0A176VN85"/>
<dbReference type="InterPro" id="IPR006068">
    <property type="entry name" value="ATPase_P-typ_cation-transptr_C"/>
</dbReference>
<dbReference type="Gene3D" id="2.70.150.10">
    <property type="entry name" value="Calcium-transporting ATPase, cytoplasmic transduction domain A"/>
    <property type="match status" value="1"/>
</dbReference>
<dbReference type="InterPro" id="IPR001757">
    <property type="entry name" value="P_typ_ATPase"/>
</dbReference>
<dbReference type="Gene3D" id="3.40.1110.10">
    <property type="entry name" value="Calcium-transporting ATPase, cytoplasmic domain N"/>
    <property type="match status" value="1"/>
</dbReference>
<feature type="compositionally biased region" description="Basic and acidic residues" evidence="17">
    <location>
        <begin position="83"/>
        <end position="97"/>
    </location>
</feature>
<feature type="domain" description="Cation-transporting P-type ATPase N-terminal" evidence="19">
    <location>
        <begin position="110"/>
        <end position="184"/>
    </location>
</feature>
<dbReference type="Pfam" id="PF00689">
    <property type="entry name" value="Cation_ATPase_C"/>
    <property type="match status" value="1"/>
</dbReference>
<dbReference type="GO" id="GO:0005524">
    <property type="term" value="F:ATP binding"/>
    <property type="evidence" value="ECO:0007669"/>
    <property type="project" value="UniProtKB-KW"/>
</dbReference>
<dbReference type="Gene3D" id="3.40.50.1000">
    <property type="entry name" value="HAD superfamily/HAD-like"/>
    <property type="match status" value="1"/>
</dbReference>
<dbReference type="InterPro" id="IPR023214">
    <property type="entry name" value="HAD_sf"/>
</dbReference>
<evidence type="ECO:0000256" key="3">
    <source>
        <dbReference type="ARBA" id="ARBA00012790"/>
    </source>
</evidence>
<keyword evidence="5" id="KW-0109">Calcium transport</keyword>
<keyword evidence="8" id="KW-0547">Nucleotide-binding</keyword>
<dbReference type="SUPFAM" id="SSF81665">
    <property type="entry name" value="Calcium ATPase, transmembrane domain M"/>
    <property type="match status" value="1"/>
</dbReference>
<dbReference type="InterPro" id="IPR036412">
    <property type="entry name" value="HAD-like_sf"/>
</dbReference>
<evidence type="ECO:0000256" key="18">
    <source>
        <dbReference type="SAM" id="Phobius"/>
    </source>
</evidence>
<keyword evidence="6 18" id="KW-0812">Transmembrane</keyword>
<evidence type="ECO:0000313" key="21">
    <source>
        <dbReference type="Proteomes" id="UP000077202"/>
    </source>
</evidence>
<keyword evidence="9" id="KW-0106">Calcium</keyword>
<dbReference type="FunFam" id="1.20.1110.10:FF:000077">
    <property type="entry name" value="ECA1 (ER-TYPE CA2+-ATPASE 1)"/>
    <property type="match status" value="1"/>
</dbReference>
<dbReference type="EC" id="7.2.2.10" evidence="3"/>
<dbReference type="FunFam" id="3.40.50.1000:FF:000028">
    <property type="entry name" value="Calcium-transporting P-type ATPase, putative"/>
    <property type="match status" value="1"/>
</dbReference>
<dbReference type="PRINTS" id="PR00119">
    <property type="entry name" value="CATATPASE"/>
</dbReference>
<dbReference type="Pfam" id="PF08282">
    <property type="entry name" value="Hydrolase_3"/>
    <property type="match status" value="1"/>
</dbReference>
<dbReference type="FunFam" id="1.20.1110.10:FF:000065">
    <property type="entry name" value="Sarcoplasmic/endoplasmic reticulum calcium ATPase 1"/>
    <property type="match status" value="1"/>
</dbReference>
<dbReference type="SFLD" id="SFLDG00002">
    <property type="entry name" value="C1.7:_P-type_atpase_like"/>
    <property type="match status" value="1"/>
</dbReference>
<dbReference type="GO" id="GO:0005388">
    <property type="term" value="F:P-type calcium transporter activity"/>
    <property type="evidence" value="ECO:0007669"/>
    <property type="project" value="UniProtKB-EC"/>
</dbReference>
<dbReference type="InterPro" id="IPR044492">
    <property type="entry name" value="P_typ_ATPase_HD_dom"/>
</dbReference>
<evidence type="ECO:0000256" key="14">
    <source>
        <dbReference type="ARBA" id="ARBA00023065"/>
    </source>
</evidence>
<comment type="catalytic activity">
    <reaction evidence="16">
        <text>Ca(2+)(in) + ATP + H2O = Ca(2+)(out) + ADP + phosphate + H(+)</text>
        <dbReference type="Rhea" id="RHEA:18105"/>
        <dbReference type="ChEBI" id="CHEBI:15377"/>
        <dbReference type="ChEBI" id="CHEBI:15378"/>
        <dbReference type="ChEBI" id="CHEBI:29108"/>
        <dbReference type="ChEBI" id="CHEBI:30616"/>
        <dbReference type="ChEBI" id="CHEBI:43474"/>
        <dbReference type="ChEBI" id="CHEBI:456216"/>
        <dbReference type="EC" id="7.2.2.10"/>
    </reaction>
</comment>
<dbReference type="SUPFAM" id="SSF81653">
    <property type="entry name" value="Calcium ATPase, transduction domain A"/>
    <property type="match status" value="1"/>
</dbReference>
<dbReference type="SFLD" id="SFLDF00027">
    <property type="entry name" value="p-type_atpase"/>
    <property type="match status" value="1"/>
</dbReference>
<feature type="region of interest" description="Disordered" evidence="17">
    <location>
        <begin position="62"/>
        <end position="97"/>
    </location>
</feature>
<dbReference type="SMART" id="SM00831">
    <property type="entry name" value="Cation_ATPase_N"/>
    <property type="match status" value="1"/>
</dbReference>
<keyword evidence="4" id="KW-0813">Transport</keyword>
<evidence type="ECO:0000256" key="17">
    <source>
        <dbReference type="SAM" id="MobiDB-lite"/>
    </source>
</evidence>
<evidence type="ECO:0000256" key="2">
    <source>
        <dbReference type="ARBA" id="ARBA00005675"/>
    </source>
</evidence>
<keyword evidence="10" id="KW-0067">ATP-binding</keyword>
<dbReference type="GO" id="GO:0016020">
    <property type="term" value="C:membrane"/>
    <property type="evidence" value="ECO:0007669"/>
    <property type="project" value="UniProtKB-SubCell"/>
</dbReference>
<evidence type="ECO:0000256" key="11">
    <source>
        <dbReference type="ARBA" id="ARBA00022842"/>
    </source>
</evidence>
<dbReference type="GO" id="GO:0016887">
    <property type="term" value="F:ATP hydrolysis activity"/>
    <property type="evidence" value="ECO:0007669"/>
    <property type="project" value="InterPro"/>
</dbReference>
<evidence type="ECO:0000256" key="8">
    <source>
        <dbReference type="ARBA" id="ARBA00022741"/>
    </source>
</evidence>
<dbReference type="InterPro" id="IPR023298">
    <property type="entry name" value="ATPase_P-typ_TM_dom_sf"/>
</dbReference>
<dbReference type="SUPFAM" id="SSF56784">
    <property type="entry name" value="HAD-like"/>
    <property type="match status" value="1"/>
</dbReference>
<feature type="transmembrane region" description="Helical" evidence="18">
    <location>
        <begin position="961"/>
        <end position="984"/>
    </location>
</feature>
<evidence type="ECO:0000256" key="4">
    <source>
        <dbReference type="ARBA" id="ARBA00022448"/>
    </source>
</evidence>
<dbReference type="FunFam" id="2.70.150.10:FF:000014">
    <property type="entry name" value="Calcium-transporting ATPase, putative"/>
    <property type="match status" value="1"/>
</dbReference>
<dbReference type="SFLD" id="SFLDS00003">
    <property type="entry name" value="Haloacid_Dehalogenase"/>
    <property type="match status" value="1"/>
</dbReference>
<keyword evidence="14" id="KW-0406">Ion transport</keyword>
<keyword evidence="7" id="KW-0479">Metal-binding</keyword>
<evidence type="ECO:0000256" key="16">
    <source>
        <dbReference type="ARBA" id="ARBA00048694"/>
    </source>
</evidence>
<evidence type="ECO:0000313" key="20">
    <source>
        <dbReference type="EMBL" id="OAE21873.1"/>
    </source>
</evidence>
<evidence type="ECO:0000256" key="6">
    <source>
        <dbReference type="ARBA" id="ARBA00022692"/>
    </source>
</evidence>
<comment type="similarity">
    <text evidence="2">Belongs to the cation transport ATPase (P-type) (TC 3.A.3) family. Type IIA subfamily.</text>
</comment>
<keyword evidence="12" id="KW-1278">Translocase</keyword>
<comment type="subcellular location">
    <subcellularLocation>
        <location evidence="1">Membrane</location>
        <topology evidence="1">Multi-pass membrane protein</topology>
    </subcellularLocation>
</comment>
<evidence type="ECO:0000256" key="12">
    <source>
        <dbReference type="ARBA" id="ARBA00022967"/>
    </source>
</evidence>
<accession>A0A176VN85</accession>
<dbReference type="FunFam" id="3.40.1110.10:FF:000021">
    <property type="entry name" value="calcium-transporting ATPase, endoplasmic reticulum-type"/>
    <property type="match status" value="1"/>
</dbReference>
<reference evidence="20" key="1">
    <citation type="submission" date="2016-03" db="EMBL/GenBank/DDBJ databases">
        <title>Mechanisms controlling the formation of the plant cell surface in tip-growing cells are functionally conserved among land plants.</title>
        <authorList>
            <person name="Honkanen S."/>
            <person name="Jones V.A."/>
            <person name="Morieri G."/>
            <person name="Champion C."/>
            <person name="Hetherington A.J."/>
            <person name="Kelly S."/>
            <person name="Saint-Marcoux D."/>
            <person name="Proust H."/>
            <person name="Prescott H."/>
            <person name="Dolan L."/>
        </authorList>
    </citation>
    <scope>NUCLEOTIDE SEQUENCE [LARGE SCALE GENOMIC DNA]</scope>
    <source>
        <tissue evidence="20">Whole gametophyte</tissue>
    </source>
</reference>
<evidence type="ECO:0000256" key="13">
    <source>
        <dbReference type="ARBA" id="ARBA00022989"/>
    </source>
</evidence>
<evidence type="ECO:0000259" key="19">
    <source>
        <dbReference type="SMART" id="SM00831"/>
    </source>
</evidence>
<dbReference type="Gene3D" id="1.20.1110.10">
    <property type="entry name" value="Calcium-transporting ATPase, transmembrane domain"/>
    <property type="match status" value="1"/>
</dbReference>
<evidence type="ECO:0000256" key="7">
    <source>
        <dbReference type="ARBA" id="ARBA00022723"/>
    </source>
</evidence>
<gene>
    <name evidence="20" type="ORF">AXG93_1998s1100</name>
</gene>
<keyword evidence="11" id="KW-0460">Magnesium</keyword>
<dbReference type="Pfam" id="PF00122">
    <property type="entry name" value="E1-E2_ATPase"/>
    <property type="match status" value="1"/>
</dbReference>
<sequence>MALRTPTQFAVSTTSALRQISPWPTRAASSIRPRLHKFRYPGLYAFGIQRGGVSKAKTSADVVEKSDSSAGTSPESIVPAAGPHHEKETKEARVLGENGHTRSTEFSVYPAWARSVSEVAQQYEADIKAGLTQLAVEKKRSLFGWNELDKPDQKPLWKLVLEQFQDPLVQILLAAAGVSFVLAFTEGDNVETGLQAFTEPLVILAIIILNSVIGVWQESKAENSLQALKDLQSDNTRVLRGGKEIPDLPARELVPGDVVKLRAGDRVSADMRIIQLNSGTVRIQQASLTGESSPVLKQIDAVGDEEIELQGKENMVFAGTTVTNGSCACIVTSTGMLTEIGKIQSQILDASLETYDTPLTRKLDEFASTLTKVVGGVCVLVWLVNYKYFVSWETVNGFPTSITFNFEQAIYYFKVAVALAVAAIPEGLPAVVTTCLALGTRRMAQENAIVRKLPSVETLGCTSVICSDKTGTLTTNQMSVVRIATMDSVDHVRSYEVTGTTYDPDDGEVKGIPESLDANLRCLGEICSLCNEAGIQLKNGSYCAVGMPTEAALLVLVEKLNVPDKELRKKIKAARLAKVETEVLGACKYWGQNVSSLATLEFDRSRKSMSVLVKENLGTEGSKNKLLVKGAAECILERCSSVQLKDGTVVPLTPSSREFIMASVDTMASKGLRVLACAFKTELGVFQDYDGSSHPSHQMLLEPENYFNIESQLTFVALSGLQDPPRKEVKSAIENCRKAGIRVVVITGDNKTTAEAICREVGIFEADEDLKERSLAGREFMRLSQTDRRSLLLGACKGNFVVSRAEPIHKQEIVRVLQSGGEVVAMTGDGVNDAPALKLADIGVAMGITGTEVAKEACDMVLADDNFATIVLAVKEGRSIYDNMKAFIRYLISSNIGEVVSIFLTALLGFPQGLIPVQLLWVNLVTDGAPATALGFNEPDKGIMERAPRPSDESLVGNWTFFRFLTIGTYVGVATTGIFVLWYLNNTTFLGIDMSRDGHTAVTLSQLSHWGECPLWPDFSVTPYTAGSHTYDFANACDYFAAGKVKASTLSMSALVVMEMLNALNALSENNSLLTVPPWANKWLLVAIGVSMGLHFTILYNPWLADVFGVVPLSVEEWLVVLVVSLPIIPIDEALKMWGRSHRKSGSLKP</sequence>
<dbReference type="Proteomes" id="UP000077202">
    <property type="component" value="Unassembled WGS sequence"/>
</dbReference>
<dbReference type="InterPro" id="IPR004014">
    <property type="entry name" value="ATPase_P-typ_cation-transptr_N"/>
</dbReference>
<protein>
    <recommendedName>
        <fullName evidence="3">P-type Ca(2+) transporter</fullName>
        <ecNumber evidence="3">7.2.2.10</ecNumber>
    </recommendedName>
</protein>
<name>A0A176VN85_MARPO</name>
<evidence type="ECO:0000256" key="15">
    <source>
        <dbReference type="ARBA" id="ARBA00023136"/>
    </source>
</evidence>
<dbReference type="InterPro" id="IPR018303">
    <property type="entry name" value="ATPase_P-typ_P_site"/>
</dbReference>
<dbReference type="InterPro" id="IPR008250">
    <property type="entry name" value="ATPase_P-typ_transduc_dom_A_sf"/>
</dbReference>
<dbReference type="InterPro" id="IPR023299">
    <property type="entry name" value="ATPase_P-typ_cyto_dom_N"/>
</dbReference>
<dbReference type="SUPFAM" id="SSF81660">
    <property type="entry name" value="Metal cation-transporting ATPase, ATP-binding domain N"/>
    <property type="match status" value="1"/>
</dbReference>
<keyword evidence="21" id="KW-1185">Reference proteome</keyword>
<comment type="caution">
    <text evidence="20">The sequence shown here is derived from an EMBL/GenBank/DDBJ whole genome shotgun (WGS) entry which is preliminary data.</text>
</comment>
<dbReference type="GO" id="GO:0046872">
    <property type="term" value="F:metal ion binding"/>
    <property type="evidence" value="ECO:0007669"/>
    <property type="project" value="UniProtKB-KW"/>
</dbReference>
<keyword evidence="13 18" id="KW-1133">Transmembrane helix</keyword>
<keyword evidence="15 18" id="KW-0472">Membrane</keyword>
<feature type="transmembrane region" description="Helical" evidence="18">
    <location>
        <begin position="1083"/>
        <end position="1103"/>
    </location>
</feature>
<proteinExistence type="inferred from homology"/>